<organism evidence="1 2">
    <name type="scientific">Mycetomoellerius zeteki</name>
    <dbReference type="NCBI Taxonomy" id="64791"/>
    <lineage>
        <taxon>Eukaryota</taxon>
        <taxon>Metazoa</taxon>
        <taxon>Ecdysozoa</taxon>
        <taxon>Arthropoda</taxon>
        <taxon>Hexapoda</taxon>
        <taxon>Insecta</taxon>
        <taxon>Pterygota</taxon>
        <taxon>Neoptera</taxon>
        <taxon>Endopterygota</taxon>
        <taxon>Hymenoptera</taxon>
        <taxon>Apocrita</taxon>
        <taxon>Aculeata</taxon>
        <taxon>Formicoidea</taxon>
        <taxon>Formicidae</taxon>
        <taxon>Myrmicinae</taxon>
        <taxon>Mycetomoellerius</taxon>
    </lineage>
</organism>
<accession>A0A151WNG6</accession>
<dbReference type="EMBL" id="KQ982907">
    <property type="protein sequence ID" value="KYQ49347.1"/>
    <property type="molecule type" value="Genomic_DNA"/>
</dbReference>
<reference evidence="1 2" key="1">
    <citation type="submission" date="2015-09" db="EMBL/GenBank/DDBJ databases">
        <title>Trachymyrmex zeteki WGS genome.</title>
        <authorList>
            <person name="Nygaard S."/>
            <person name="Hu H."/>
            <person name="Boomsma J."/>
            <person name="Zhang G."/>
        </authorList>
    </citation>
    <scope>NUCLEOTIDE SEQUENCE [LARGE SCALE GENOMIC DNA]</scope>
    <source>
        <strain evidence="1">Tzet28-1</strain>
        <tissue evidence="1">Whole body</tissue>
    </source>
</reference>
<evidence type="ECO:0000313" key="1">
    <source>
        <dbReference type="EMBL" id="KYQ49347.1"/>
    </source>
</evidence>
<dbReference type="AlphaFoldDB" id="A0A151WNG6"/>
<gene>
    <name evidence="1" type="ORF">ALC60_11452</name>
</gene>
<name>A0A151WNG6_9HYME</name>
<sequence length="442" mass="50139">MMLMNKLLSNSIEDQLEHSFRTCLSMTGVHLIFLIRDYTSSSESASASKYTRWAFRDVSNPSGTPFQSDNAMVVVGTRHNNLVTRVSFTSEVLLPLSLLPHPFSSFILNSEEERGTEGRRSESFLTEERIEFRFGSPAAVRLPRHLLKLRAVTTRNRMLETKEVQAAAVCFGAVPYFTLNINIAATRSFPKTWQTRCSCIQLYALFTMGDKFPRFKWLRNLKAIVRSETDPTIEQVYNGFCRGGNDCNHHSSLGKWKFGSPTLPLFNTVDSNDCPWTEEIGERGKIGRPVKRLKEIKREEERQKNVLRDRVNEGKYLLNYYRLLAETRRSKCHGDKVEKSVVREDIVVLTMRDATTPDVCALSLAAARRNIRNMCIYTCVCIHIYTCCLHTHILHDTTSSCVYSLILSGRSSSAVQRQRVGGVVREVQQGLGENASSEGSVE</sequence>
<keyword evidence="2" id="KW-1185">Reference proteome</keyword>
<evidence type="ECO:0000313" key="2">
    <source>
        <dbReference type="Proteomes" id="UP000075809"/>
    </source>
</evidence>
<dbReference type="Proteomes" id="UP000075809">
    <property type="component" value="Unassembled WGS sequence"/>
</dbReference>
<protein>
    <submittedName>
        <fullName evidence="1">Uncharacterized protein</fullName>
    </submittedName>
</protein>
<proteinExistence type="predicted"/>